<protein>
    <recommendedName>
        <fullName evidence="14">ATP-dependent DNA helicase 2 subunit KU80</fullName>
        <ecNumber evidence="3">3.6.4.12</ecNumber>
    </recommendedName>
    <alternativeName>
        <fullName evidence="16">ATP-dependent DNA helicase 2 subunit 2</fullName>
    </alternativeName>
    <alternativeName>
        <fullName evidence="15">ATP-dependent DNA helicase II 80 kDa subunit</fullName>
    </alternativeName>
</protein>
<dbReference type="SMART" id="SM00559">
    <property type="entry name" value="Ku78"/>
    <property type="match status" value="2"/>
</dbReference>
<comment type="similarity">
    <text evidence="2">Belongs to the ku80 family.</text>
</comment>
<evidence type="ECO:0000313" key="19">
    <source>
        <dbReference type="EMBL" id="RYR71033.1"/>
    </source>
</evidence>
<sequence>MKCSVGGAGFELRMFEILYVMAKLRKAFPVWNQFEEVLEALVLLLDVGPSMHSVIPVIEKLCSMLVQKKLIYSRHDKVGVVLFGTKVLDAIVVGMDMLIKMYPKANKVKKRLCLITNAQCPIKESIEGTKEEQVTTIAKQMSVHGTRMESIIVRGKLCRKKANKTTASENHRLLNIFSKETSTRIVYVGNPISLFGALKTQNKTPHTVFRGDLELSSKMKIKVWVYKKTIEELPNLKKCYESPDIVVPSDQRVRGYHYGPQIVPMSKVALDAVKFKPEKGVKLLGFTNSSNVLRHYYMKDVNIFVPEPENTNAMLALSALARAMKEMNKVAILRCVWRRGQTKVVIGVLIPNISDKENIPDSFYFNVLPFAEDVREFQFPSFSKLPAALQPNQQQLEAAANLVEMLDLAPCGKEKALLPDFTPNPRFYRCLELKSKNPGAAVPPIDETLKKITEPDSNLVLKNKSVIDSFRKCFEPNENPRHKKLRRLLLEKSSSSEEDCNRDITPLPSNLIEVKVDSVCNPTPPQVFEAMSGSRNTQDSVVKAIKDTRNKIFELIDESNDGDNYPEALQCLTALQEKCIVDQESEQFNDFLRRLWNFDRNLQNFRGYLASRGLTLIPKAGFLDSQVTEEDEPKKNPEEESFSSNSTPSSARLTLFLFFSMARNKEALVLLLDVGPSMHSVIPEIEKVCSMLVEKKEALVLLLDVGPSMHSVIPEIEKVCSMLVEKKLIFTKYDEVGVVLFGTEDTDNELTEEVGGYQHVVVLKNIKVVEGDIVEALQQLPRGATHVLDAIIVGMDMLIKKFGETNKGKKRLCLITNAQCPIKEPFEGTKEEQVTTIAKQMTVHGMRMESIILRGKLSQDANKKIMDENDQLLRIFSTETSARSTYVENPVSLLGALRTRNITPSTIFKGDLELSPKLKIKVLVYKKTAEEKFPTLKKFSDKAASTDKFATHEVKVDYEYKSSQEPDKVVPPDQRIKGYRYGPQIVPISQAEWDAVKFKPEKGLKLLGFTDSSNVLRHQYMKDVNVFIAETGNTKATLALSSLARAMKEMNKVAILRCVWRHGQANVVIGVLTPNLSDKENIPDSLYFNVLPFAEDVREFQFPSFSNFPAPIQPNEQQLEAAANLVKMLDLAPQGKEEVLLPDFTPNPRFYRYLELKSKHADAAVPPLDDTLKKITEPDDELLQQNKSVIEKFRQSFELKENPRHKKSRRLLREERYGSGEENSKGEIPALASNLIEDKPNVEVDNIGDLTPVQDFEAMFARRDNPDWVVKAIDAMKNKIHDLIEDSHEGDNNSKGLECLAALRKGCVNEQEPKQFNSFLRDIWSFCQEKNLHDFCDSLSSKGITLIPKSEAADSEVTEDEARSFLVKSQPKV</sequence>
<dbReference type="SUPFAM" id="SSF100939">
    <property type="entry name" value="SPOC domain-like"/>
    <property type="match status" value="2"/>
</dbReference>
<dbReference type="GO" id="GO:0003684">
    <property type="term" value="F:damaged DNA binding"/>
    <property type="evidence" value="ECO:0007669"/>
    <property type="project" value="InterPro"/>
</dbReference>
<dbReference type="SUPFAM" id="SSF53300">
    <property type="entry name" value="vWA-like"/>
    <property type="match status" value="2"/>
</dbReference>
<evidence type="ECO:0000256" key="1">
    <source>
        <dbReference type="ARBA" id="ARBA00004123"/>
    </source>
</evidence>
<dbReference type="CDD" id="cd00873">
    <property type="entry name" value="KU80"/>
    <property type="match status" value="2"/>
</dbReference>
<keyword evidence="6" id="KW-0378">Hydrolase</keyword>
<dbReference type="GO" id="GO:0006310">
    <property type="term" value="P:DNA recombination"/>
    <property type="evidence" value="ECO:0007669"/>
    <property type="project" value="UniProtKB-KW"/>
</dbReference>
<name>A0A445E6S4_ARAHY</name>
<evidence type="ECO:0000256" key="13">
    <source>
        <dbReference type="ARBA" id="ARBA00047995"/>
    </source>
</evidence>
<keyword evidence="10" id="KW-0233">DNA recombination</keyword>
<dbReference type="GO" id="GO:0043564">
    <property type="term" value="C:Ku70:Ku80 complex"/>
    <property type="evidence" value="ECO:0007669"/>
    <property type="project" value="InterPro"/>
</dbReference>
<evidence type="ECO:0000256" key="12">
    <source>
        <dbReference type="ARBA" id="ARBA00023242"/>
    </source>
</evidence>
<dbReference type="GO" id="GO:0042162">
    <property type="term" value="F:telomeric DNA binding"/>
    <property type="evidence" value="ECO:0007669"/>
    <property type="project" value="InterPro"/>
</dbReference>
<dbReference type="Pfam" id="PF03731">
    <property type="entry name" value="Ku_N"/>
    <property type="match status" value="1"/>
</dbReference>
<evidence type="ECO:0000256" key="9">
    <source>
        <dbReference type="ARBA" id="ARBA00023125"/>
    </source>
</evidence>
<dbReference type="PANTHER" id="PTHR12604">
    <property type="entry name" value="KU AUTOANTIGEN DNA HELICASE"/>
    <property type="match status" value="1"/>
</dbReference>
<dbReference type="EC" id="3.6.4.12" evidence="3"/>
<dbReference type="GO" id="GO:0003678">
    <property type="term" value="F:DNA helicase activity"/>
    <property type="evidence" value="ECO:0007669"/>
    <property type="project" value="UniProtKB-EC"/>
</dbReference>
<dbReference type="InterPro" id="IPR016194">
    <property type="entry name" value="SPOC-like_C_dom_sf"/>
</dbReference>
<evidence type="ECO:0000256" key="15">
    <source>
        <dbReference type="ARBA" id="ARBA00082843"/>
    </source>
</evidence>
<dbReference type="InterPro" id="IPR024193">
    <property type="entry name" value="Ku80"/>
</dbReference>
<dbReference type="Proteomes" id="UP000289738">
    <property type="component" value="Chromosome A02"/>
</dbReference>
<feature type="region of interest" description="Disordered" evidence="17">
    <location>
        <begin position="626"/>
        <end position="648"/>
    </location>
</feature>
<feature type="domain" description="Ku" evidence="18">
    <location>
        <begin position="967"/>
        <end position="1108"/>
    </location>
</feature>
<dbReference type="InterPro" id="IPR006164">
    <property type="entry name" value="DNA_bd_Ku70/Ku80"/>
</dbReference>
<dbReference type="Gene3D" id="1.10.1600.10">
    <property type="match status" value="2"/>
</dbReference>
<dbReference type="Gene3D" id="1.25.40.240">
    <property type="entry name" value="Ku, C-terminal domain"/>
    <property type="match status" value="2"/>
</dbReference>
<comment type="caution">
    <text evidence="19">The sequence shown here is derived from an EMBL/GenBank/DDBJ whole genome shotgun (WGS) entry which is preliminary data.</text>
</comment>
<evidence type="ECO:0000259" key="18">
    <source>
        <dbReference type="SMART" id="SM00559"/>
    </source>
</evidence>
<dbReference type="Pfam" id="PF08785">
    <property type="entry name" value="Ku_PK_bind"/>
    <property type="match status" value="2"/>
</dbReference>
<dbReference type="Pfam" id="PF02735">
    <property type="entry name" value="Ku"/>
    <property type="match status" value="2"/>
</dbReference>
<dbReference type="PANTHER" id="PTHR12604:SF4">
    <property type="entry name" value="X-RAY REPAIR CROSS-COMPLEMENTING PROTEIN 5"/>
    <property type="match status" value="1"/>
</dbReference>
<evidence type="ECO:0000256" key="6">
    <source>
        <dbReference type="ARBA" id="ARBA00022801"/>
    </source>
</evidence>
<evidence type="ECO:0000313" key="20">
    <source>
        <dbReference type="Proteomes" id="UP000289738"/>
    </source>
</evidence>
<evidence type="ECO:0000256" key="5">
    <source>
        <dbReference type="ARBA" id="ARBA00022763"/>
    </source>
</evidence>
<dbReference type="SUPFAM" id="SSF101420">
    <property type="entry name" value="C-terminal domain of Ku80"/>
    <property type="match status" value="2"/>
</dbReference>
<dbReference type="FunFam" id="1.10.1600.10:FF:000002">
    <property type="entry name" value="X-ray repair cross-complementing protein 5"/>
    <property type="match status" value="1"/>
</dbReference>
<keyword evidence="8" id="KW-0067">ATP-binding</keyword>
<keyword evidence="12" id="KW-0539">Nucleus</keyword>
<dbReference type="InterPro" id="IPR036494">
    <property type="entry name" value="Ku_C_sf"/>
</dbReference>
<dbReference type="EMBL" id="SDMP01000002">
    <property type="protein sequence ID" value="RYR71033.1"/>
    <property type="molecule type" value="Genomic_DNA"/>
</dbReference>
<dbReference type="InterPro" id="IPR036465">
    <property type="entry name" value="vWFA_dom_sf"/>
</dbReference>
<evidence type="ECO:0000256" key="16">
    <source>
        <dbReference type="ARBA" id="ARBA00083457"/>
    </source>
</evidence>
<dbReference type="InterPro" id="IPR014893">
    <property type="entry name" value="Ku_PK_bind"/>
</dbReference>
<keyword evidence="20" id="KW-1185">Reference proteome</keyword>
<keyword evidence="11" id="KW-0234">DNA repair</keyword>
<keyword evidence="4" id="KW-0547">Nucleotide-binding</keyword>
<keyword evidence="7" id="KW-0347">Helicase</keyword>
<dbReference type="FunFam" id="3.40.50.410:FF:000102">
    <property type="entry name" value="ATP-dependent DNA helicase 2 subunit KU80"/>
    <property type="match status" value="1"/>
</dbReference>
<evidence type="ECO:0000256" key="14">
    <source>
        <dbReference type="ARBA" id="ARBA00069041"/>
    </source>
</evidence>
<dbReference type="GO" id="GO:0000723">
    <property type="term" value="P:telomere maintenance"/>
    <property type="evidence" value="ECO:0007669"/>
    <property type="project" value="InterPro"/>
</dbReference>
<dbReference type="Gene3D" id="3.40.50.410">
    <property type="entry name" value="von Willebrand factor, type A domain"/>
    <property type="match status" value="3"/>
</dbReference>
<accession>A0A445E6S4</accession>
<evidence type="ECO:0000256" key="3">
    <source>
        <dbReference type="ARBA" id="ARBA00012551"/>
    </source>
</evidence>
<proteinExistence type="inferred from homology"/>
<gene>
    <name evidence="19" type="ORF">Ahy_A02g005336</name>
</gene>
<dbReference type="Gene3D" id="2.40.290.10">
    <property type="match status" value="2"/>
</dbReference>
<dbReference type="GO" id="GO:0016787">
    <property type="term" value="F:hydrolase activity"/>
    <property type="evidence" value="ECO:0007669"/>
    <property type="project" value="UniProtKB-KW"/>
</dbReference>
<dbReference type="GO" id="GO:0006303">
    <property type="term" value="P:double-strand break repair via nonhomologous end joining"/>
    <property type="evidence" value="ECO:0007669"/>
    <property type="project" value="InterPro"/>
</dbReference>
<feature type="domain" description="Ku" evidence="18">
    <location>
        <begin position="244"/>
        <end position="385"/>
    </location>
</feature>
<evidence type="ECO:0000256" key="10">
    <source>
        <dbReference type="ARBA" id="ARBA00023172"/>
    </source>
</evidence>
<reference evidence="19 20" key="1">
    <citation type="submission" date="2019-01" db="EMBL/GenBank/DDBJ databases">
        <title>Sequencing of cultivated peanut Arachis hypogaea provides insights into genome evolution and oil improvement.</title>
        <authorList>
            <person name="Chen X."/>
        </authorList>
    </citation>
    <scope>NUCLEOTIDE SEQUENCE [LARGE SCALE GENOMIC DNA]</scope>
    <source>
        <strain evidence="20">cv. Fuhuasheng</strain>
        <tissue evidence="19">Leaves</tissue>
    </source>
</reference>
<feature type="region of interest" description="Disordered" evidence="17">
    <location>
        <begin position="1204"/>
        <end position="1226"/>
    </location>
</feature>
<evidence type="ECO:0000256" key="7">
    <source>
        <dbReference type="ARBA" id="ARBA00022806"/>
    </source>
</evidence>
<evidence type="ECO:0000256" key="17">
    <source>
        <dbReference type="SAM" id="MobiDB-lite"/>
    </source>
</evidence>
<evidence type="ECO:0000256" key="4">
    <source>
        <dbReference type="ARBA" id="ARBA00022741"/>
    </source>
</evidence>
<dbReference type="FunFam" id="2.40.290.10:FF:000006">
    <property type="entry name" value="ATP-dependent DNA helicase 2 subunit KU80"/>
    <property type="match status" value="2"/>
</dbReference>
<evidence type="ECO:0000256" key="8">
    <source>
        <dbReference type="ARBA" id="ARBA00022840"/>
    </source>
</evidence>
<comment type="catalytic activity">
    <reaction evidence="13">
        <text>ATP + H2O = ADP + phosphate + H(+)</text>
        <dbReference type="Rhea" id="RHEA:13065"/>
        <dbReference type="ChEBI" id="CHEBI:15377"/>
        <dbReference type="ChEBI" id="CHEBI:15378"/>
        <dbReference type="ChEBI" id="CHEBI:30616"/>
        <dbReference type="ChEBI" id="CHEBI:43474"/>
        <dbReference type="ChEBI" id="CHEBI:456216"/>
        <dbReference type="EC" id="3.6.4.12"/>
    </reaction>
</comment>
<evidence type="ECO:0000256" key="2">
    <source>
        <dbReference type="ARBA" id="ARBA00007726"/>
    </source>
</evidence>
<feature type="compositionally biased region" description="Basic and acidic residues" evidence="17">
    <location>
        <begin position="1211"/>
        <end position="1225"/>
    </location>
</feature>
<keyword evidence="5" id="KW-0227">DNA damage</keyword>
<organism evidence="19 20">
    <name type="scientific">Arachis hypogaea</name>
    <name type="common">Peanut</name>
    <dbReference type="NCBI Taxonomy" id="3818"/>
    <lineage>
        <taxon>Eukaryota</taxon>
        <taxon>Viridiplantae</taxon>
        <taxon>Streptophyta</taxon>
        <taxon>Embryophyta</taxon>
        <taxon>Tracheophyta</taxon>
        <taxon>Spermatophyta</taxon>
        <taxon>Magnoliopsida</taxon>
        <taxon>eudicotyledons</taxon>
        <taxon>Gunneridae</taxon>
        <taxon>Pentapetalae</taxon>
        <taxon>rosids</taxon>
        <taxon>fabids</taxon>
        <taxon>Fabales</taxon>
        <taxon>Fabaceae</taxon>
        <taxon>Papilionoideae</taxon>
        <taxon>50 kb inversion clade</taxon>
        <taxon>dalbergioids sensu lato</taxon>
        <taxon>Dalbergieae</taxon>
        <taxon>Pterocarpus clade</taxon>
        <taxon>Arachis</taxon>
    </lineage>
</organism>
<keyword evidence="9" id="KW-0238">DNA-binding</keyword>
<dbReference type="GO" id="GO:0003690">
    <property type="term" value="F:double-stranded DNA binding"/>
    <property type="evidence" value="ECO:0007669"/>
    <property type="project" value="TreeGrafter"/>
</dbReference>
<evidence type="ECO:0000256" key="11">
    <source>
        <dbReference type="ARBA" id="ARBA00023204"/>
    </source>
</evidence>
<comment type="subcellular location">
    <subcellularLocation>
        <location evidence="1">Nucleus</location>
    </subcellularLocation>
</comment>
<dbReference type="InterPro" id="IPR005161">
    <property type="entry name" value="Ku_N"/>
</dbReference>
<dbReference type="FunFam" id="1.25.40.240:FF:000001">
    <property type="entry name" value="X-ray repair cross-complementing protein 5"/>
    <property type="match status" value="1"/>
</dbReference>
<dbReference type="GO" id="GO:0005524">
    <property type="term" value="F:ATP binding"/>
    <property type="evidence" value="ECO:0007669"/>
    <property type="project" value="UniProtKB-KW"/>
</dbReference>